<evidence type="ECO:0000256" key="1">
    <source>
        <dbReference type="ARBA" id="ARBA00004781"/>
    </source>
</evidence>
<comment type="pathway">
    <text evidence="1 6">Carbohydrate biosynthesis; dTDP-L-rhamnose biosynthesis.</text>
</comment>
<dbReference type="CDD" id="cd05254">
    <property type="entry name" value="dTDP_HR_like_SDR_e"/>
    <property type="match status" value="1"/>
</dbReference>
<reference evidence="8 9" key="1">
    <citation type="submission" date="2017-10" db="EMBL/GenBank/DDBJ databases">
        <title>The draft genome sequence of Lewinella nigricans NBRC 102662.</title>
        <authorList>
            <person name="Wang K."/>
        </authorList>
    </citation>
    <scope>NUCLEOTIDE SEQUENCE [LARGE SCALE GENOMIC DNA]</scope>
    <source>
        <strain evidence="8 9">NBRC 102662</strain>
    </source>
</reference>
<evidence type="ECO:0000256" key="2">
    <source>
        <dbReference type="ARBA" id="ARBA00010944"/>
    </source>
</evidence>
<dbReference type="EMBL" id="PDUD01000045">
    <property type="protein sequence ID" value="PHN02017.1"/>
    <property type="molecule type" value="Genomic_DNA"/>
</dbReference>
<dbReference type="PANTHER" id="PTHR10491">
    <property type="entry name" value="DTDP-4-DEHYDRORHAMNOSE REDUCTASE"/>
    <property type="match status" value="1"/>
</dbReference>
<comment type="function">
    <text evidence="6">Catalyzes the reduction of dTDP-6-deoxy-L-lyxo-4-hexulose to yield dTDP-L-rhamnose.</text>
</comment>
<dbReference type="Gene3D" id="3.40.50.720">
    <property type="entry name" value="NAD(P)-binding Rossmann-like Domain"/>
    <property type="match status" value="1"/>
</dbReference>
<dbReference type="AlphaFoldDB" id="A0A2D0N0N0"/>
<dbReference type="Pfam" id="PF04321">
    <property type="entry name" value="RmlD_sub_bind"/>
    <property type="match status" value="1"/>
</dbReference>
<dbReference type="UniPathway" id="UPA00124"/>
<keyword evidence="9" id="KW-1185">Reference proteome</keyword>
<evidence type="ECO:0000259" key="7">
    <source>
        <dbReference type="Pfam" id="PF04321"/>
    </source>
</evidence>
<comment type="caution">
    <text evidence="8">The sequence shown here is derived from an EMBL/GenBank/DDBJ whole genome shotgun (WGS) entry which is preliminary data.</text>
</comment>
<name>A0A2D0N0N0_FLAN2</name>
<evidence type="ECO:0000256" key="5">
    <source>
        <dbReference type="ARBA" id="ARBA00048200"/>
    </source>
</evidence>
<dbReference type="PANTHER" id="PTHR10491:SF4">
    <property type="entry name" value="METHIONINE ADENOSYLTRANSFERASE 2 SUBUNIT BETA"/>
    <property type="match status" value="1"/>
</dbReference>
<evidence type="ECO:0000313" key="8">
    <source>
        <dbReference type="EMBL" id="PHN02017.1"/>
    </source>
</evidence>
<dbReference type="Proteomes" id="UP000223913">
    <property type="component" value="Unassembled WGS sequence"/>
</dbReference>
<accession>A0A2D0N0N0</accession>
<keyword evidence="6" id="KW-0560">Oxidoreductase</keyword>
<proteinExistence type="inferred from homology"/>
<gene>
    <name evidence="8" type="primary">rfbD</name>
    <name evidence="8" type="ORF">CRP01_33825</name>
</gene>
<keyword evidence="6" id="KW-0521">NADP</keyword>
<dbReference type="InterPro" id="IPR036291">
    <property type="entry name" value="NAD(P)-bd_dom_sf"/>
</dbReference>
<dbReference type="GO" id="GO:0019305">
    <property type="term" value="P:dTDP-rhamnose biosynthetic process"/>
    <property type="evidence" value="ECO:0007669"/>
    <property type="project" value="UniProtKB-UniPathway"/>
</dbReference>
<organism evidence="8 9">
    <name type="scientific">Flavilitoribacter nigricans (strain ATCC 23147 / DSM 23189 / NBRC 102662 / NCIMB 1420 / SS-2)</name>
    <name type="common">Lewinella nigricans</name>
    <dbReference type="NCBI Taxonomy" id="1122177"/>
    <lineage>
        <taxon>Bacteria</taxon>
        <taxon>Pseudomonadati</taxon>
        <taxon>Bacteroidota</taxon>
        <taxon>Saprospiria</taxon>
        <taxon>Saprospirales</taxon>
        <taxon>Lewinellaceae</taxon>
        <taxon>Flavilitoribacter</taxon>
    </lineage>
</organism>
<evidence type="ECO:0000256" key="6">
    <source>
        <dbReference type="RuleBase" id="RU364082"/>
    </source>
</evidence>
<dbReference type="OrthoDB" id="9803892at2"/>
<evidence type="ECO:0000256" key="3">
    <source>
        <dbReference type="ARBA" id="ARBA00012929"/>
    </source>
</evidence>
<dbReference type="GO" id="GO:0005829">
    <property type="term" value="C:cytosol"/>
    <property type="evidence" value="ECO:0007669"/>
    <property type="project" value="TreeGrafter"/>
</dbReference>
<sequence length="291" mass="32308">MNICITGAGGQLGQSFKSLTGAYPQWQFHFADRSIADLSDLSTVDQWLEASQPDVLINCAAYTNVNQAEEDEALARQINVDAVEHLARYCSRKAIPLFHYSSDYVYHTERGIPFRETDATAPKGVYAVTKLEGERAALAAHAGTTVIRTSWVYASMGHNFVRTMLRLGSERDELKVVSDQIGTPTYAPDLAAASLQMLQAWRQGTVSGEDMAGIFNFSNEGVCSWYDFALAIFELSGLECTVHAVESHEFPSPVERPHYSVLNKTRIKKTFQLEIPYWREALGRCLAAIGQ</sequence>
<dbReference type="Gene3D" id="3.90.25.10">
    <property type="entry name" value="UDP-galactose 4-epimerase, domain 1"/>
    <property type="match status" value="1"/>
</dbReference>
<dbReference type="EC" id="1.1.1.133" evidence="3 6"/>
<dbReference type="InterPro" id="IPR029903">
    <property type="entry name" value="RmlD-like-bd"/>
</dbReference>
<dbReference type="NCBIfam" id="TIGR01214">
    <property type="entry name" value="rmlD"/>
    <property type="match status" value="1"/>
</dbReference>
<evidence type="ECO:0000256" key="4">
    <source>
        <dbReference type="ARBA" id="ARBA00017099"/>
    </source>
</evidence>
<dbReference type="GO" id="GO:0008831">
    <property type="term" value="F:dTDP-4-dehydrorhamnose reductase activity"/>
    <property type="evidence" value="ECO:0007669"/>
    <property type="project" value="UniProtKB-EC"/>
</dbReference>
<evidence type="ECO:0000313" key="9">
    <source>
        <dbReference type="Proteomes" id="UP000223913"/>
    </source>
</evidence>
<comment type="similarity">
    <text evidence="2 6">Belongs to the dTDP-4-dehydrorhamnose reductase family.</text>
</comment>
<protein>
    <recommendedName>
        <fullName evidence="4 6">dTDP-4-dehydrorhamnose reductase</fullName>
        <ecNumber evidence="3 6">1.1.1.133</ecNumber>
    </recommendedName>
</protein>
<feature type="domain" description="RmlD-like substrate binding" evidence="7">
    <location>
        <begin position="1"/>
        <end position="288"/>
    </location>
</feature>
<comment type="catalytic activity">
    <reaction evidence="5">
        <text>dTDP-beta-L-rhamnose + NADP(+) = dTDP-4-dehydro-beta-L-rhamnose + NADPH + H(+)</text>
        <dbReference type="Rhea" id="RHEA:21796"/>
        <dbReference type="ChEBI" id="CHEBI:15378"/>
        <dbReference type="ChEBI" id="CHEBI:57510"/>
        <dbReference type="ChEBI" id="CHEBI:57783"/>
        <dbReference type="ChEBI" id="CHEBI:58349"/>
        <dbReference type="ChEBI" id="CHEBI:62830"/>
        <dbReference type="EC" id="1.1.1.133"/>
    </reaction>
</comment>
<dbReference type="SUPFAM" id="SSF51735">
    <property type="entry name" value="NAD(P)-binding Rossmann-fold domains"/>
    <property type="match status" value="1"/>
</dbReference>
<dbReference type="RefSeq" id="WP_099154511.1">
    <property type="nucleotide sequence ID" value="NZ_PDUD01000045.1"/>
</dbReference>
<dbReference type="InterPro" id="IPR005913">
    <property type="entry name" value="dTDP_dehydrorham_reduct"/>
</dbReference>